<reference evidence="12 13" key="1">
    <citation type="submission" date="2018-03" db="EMBL/GenBank/DDBJ databases">
        <title>Genomic Encyclopedia of Archaeal and Bacterial Type Strains, Phase II (KMG-II): from individual species to whole genera.</title>
        <authorList>
            <person name="Goeker M."/>
        </authorList>
    </citation>
    <scope>NUCLEOTIDE SEQUENCE [LARGE SCALE GENOMIC DNA]</scope>
    <source>
        <strain evidence="12 13">DSM 45601</strain>
    </source>
</reference>
<evidence type="ECO:0000256" key="10">
    <source>
        <dbReference type="ARBA" id="ARBA00035686"/>
    </source>
</evidence>
<dbReference type="InterPro" id="IPR001851">
    <property type="entry name" value="ABC_transp_permease"/>
</dbReference>
<feature type="transmembrane region" description="Helical" evidence="11">
    <location>
        <begin position="372"/>
        <end position="392"/>
    </location>
</feature>
<evidence type="ECO:0000256" key="1">
    <source>
        <dbReference type="ARBA" id="ARBA00004651"/>
    </source>
</evidence>
<dbReference type="CDD" id="cd06579">
    <property type="entry name" value="TM_PBP1_transp_AraH_like"/>
    <property type="match status" value="1"/>
</dbReference>
<dbReference type="GO" id="GO:0005886">
    <property type="term" value="C:plasma membrane"/>
    <property type="evidence" value="ECO:0007669"/>
    <property type="project" value="UniProtKB-SubCell"/>
</dbReference>
<evidence type="ECO:0000256" key="5">
    <source>
        <dbReference type="ARBA" id="ARBA00022597"/>
    </source>
</evidence>
<evidence type="ECO:0000256" key="7">
    <source>
        <dbReference type="ARBA" id="ARBA00022989"/>
    </source>
</evidence>
<organism evidence="12 13">
    <name type="scientific">Allonocardiopsis opalescens</name>
    <dbReference type="NCBI Taxonomy" id="1144618"/>
    <lineage>
        <taxon>Bacteria</taxon>
        <taxon>Bacillati</taxon>
        <taxon>Actinomycetota</taxon>
        <taxon>Actinomycetes</taxon>
        <taxon>Streptosporangiales</taxon>
        <taxon>Allonocardiopsis</taxon>
    </lineage>
</organism>
<dbReference type="EMBL" id="PVZC01000002">
    <property type="protein sequence ID" value="PRY00907.1"/>
    <property type="molecule type" value="Genomic_DNA"/>
</dbReference>
<dbReference type="PANTHER" id="PTHR32196:SF32">
    <property type="entry name" value="XYLOSE TRANSPORT SYSTEM PERMEASE PROTEIN XYLH"/>
    <property type="match status" value="1"/>
</dbReference>
<feature type="transmembrane region" description="Helical" evidence="11">
    <location>
        <begin position="262"/>
        <end position="284"/>
    </location>
</feature>
<feature type="transmembrane region" description="Helical" evidence="11">
    <location>
        <begin position="100"/>
        <end position="118"/>
    </location>
</feature>
<keyword evidence="13" id="KW-1185">Reference proteome</keyword>
<feature type="transmembrane region" description="Helical" evidence="11">
    <location>
        <begin position="42"/>
        <end position="61"/>
    </location>
</feature>
<evidence type="ECO:0000256" key="3">
    <source>
        <dbReference type="ARBA" id="ARBA00022475"/>
    </source>
</evidence>
<dbReference type="GO" id="GO:0022857">
    <property type="term" value="F:transmembrane transporter activity"/>
    <property type="evidence" value="ECO:0007669"/>
    <property type="project" value="InterPro"/>
</dbReference>
<dbReference type="OrthoDB" id="3468954at2"/>
<dbReference type="AlphaFoldDB" id="A0A2T0QAN7"/>
<comment type="caution">
    <text evidence="12">The sequence shown here is derived from an EMBL/GenBank/DDBJ whole genome shotgun (WGS) entry which is preliminary data.</text>
</comment>
<sequence length="424" mass="42477">MTTQSPAAEAPAERGQFSADVREHTAASAIQDYLVKIRSGDLGALPAVLGLVALFILFSALRPETFPSPLNMANLLLQAMSITLLALGLVFVLLIGEIDLSAGVASGASAAVMATALADAGLPWFAAAAGAILTGVVIGAAIGAMVVLVGIPSFVVSLAFFLGLQGITLWLIGQGGSIPVRDEVISAVANENLPLAAGWVLCALCVLAYAGAVLYGWSRKRAGGLARDPLPVVIGKAVAVGLLIIGATALLSVDRAPSPTVFLGGVPVGVPVVLAFLLAAGFVLTRTRFGRHIYAVGGNAEAARRAGINVARVRFTMFVICSGLAAVSGIVAAARIGSVAPDAGGGNTLLYAVGAAVIGGVSLFGGRGRVVAALLGGLVISVIANGLGLIGLPAFANFLITGGVLLVAASVDALARRRRQAAGR</sequence>
<comment type="subcellular location">
    <subcellularLocation>
        <location evidence="1">Cell membrane</location>
        <topology evidence="1">Multi-pass membrane protein</topology>
    </subcellularLocation>
</comment>
<feature type="transmembrane region" description="Helical" evidence="11">
    <location>
        <begin position="154"/>
        <end position="173"/>
    </location>
</feature>
<name>A0A2T0QAN7_9ACTN</name>
<evidence type="ECO:0000256" key="11">
    <source>
        <dbReference type="SAM" id="Phobius"/>
    </source>
</evidence>
<evidence type="ECO:0000313" key="13">
    <source>
        <dbReference type="Proteomes" id="UP000237846"/>
    </source>
</evidence>
<keyword evidence="7 11" id="KW-1133">Transmembrane helix</keyword>
<feature type="transmembrane region" description="Helical" evidence="11">
    <location>
        <begin position="124"/>
        <end position="147"/>
    </location>
</feature>
<dbReference type="Proteomes" id="UP000237846">
    <property type="component" value="Unassembled WGS sequence"/>
</dbReference>
<keyword evidence="6 11" id="KW-0812">Transmembrane</keyword>
<proteinExistence type="predicted"/>
<keyword evidence="2" id="KW-0813">Transport</keyword>
<feature type="transmembrane region" description="Helical" evidence="11">
    <location>
        <begin position="193"/>
        <end position="217"/>
    </location>
</feature>
<gene>
    <name evidence="12" type="ORF">CLV72_102539</name>
</gene>
<evidence type="ECO:0000256" key="8">
    <source>
        <dbReference type="ARBA" id="ARBA00023136"/>
    </source>
</evidence>
<evidence type="ECO:0000256" key="4">
    <source>
        <dbReference type="ARBA" id="ARBA00022519"/>
    </source>
</evidence>
<keyword evidence="8 11" id="KW-0472">Membrane</keyword>
<feature type="transmembrane region" description="Helical" evidence="11">
    <location>
        <begin position="315"/>
        <end position="336"/>
    </location>
</feature>
<evidence type="ECO:0000256" key="6">
    <source>
        <dbReference type="ARBA" id="ARBA00022692"/>
    </source>
</evidence>
<feature type="transmembrane region" description="Helical" evidence="11">
    <location>
        <begin position="73"/>
        <end position="95"/>
    </location>
</feature>
<keyword evidence="5" id="KW-0762">Sugar transport</keyword>
<evidence type="ECO:0000256" key="2">
    <source>
        <dbReference type="ARBA" id="ARBA00022448"/>
    </source>
</evidence>
<evidence type="ECO:0000256" key="9">
    <source>
        <dbReference type="ARBA" id="ARBA00035611"/>
    </source>
</evidence>
<keyword evidence="3" id="KW-1003">Cell membrane</keyword>
<accession>A0A2T0QAN7</accession>
<feature type="transmembrane region" description="Helical" evidence="11">
    <location>
        <begin position="348"/>
        <end position="365"/>
    </location>
</feature>
<evidence type="ECO:0000313" key="12">
    <source>
        <dbReference type="EMBL" id="PRY00907.1"/>
    </source>
</evidence>
<keyword evidence="4" id="KW-0997">Cell inner membrane</keyword>
<feature type="transmembrane region" description="Helical" evidence="11">
    <location>
        <begin position="398"/>
        <end position="415"/>
    </location>
</feature>
<dbReference type="RefSeq" id="WP_106243132.1">
    <property type="nucleotide sequence ID" value="NZ_PVZC01000002.1"/>
</dbReference>
<feature type="transmembrane region" description="Helical" evidence="11">
    <location>
        <begin position="229"/>
        <end position="250"/>
    </location>
</feature>
<dbReference type="PANTHER" id="PTHR32196">
    <property type="entry name" value="ABC TRANSPORTER PERMEASE PROTEIN YPHD-RELATED-RELATED"/>
    <property type="match status" value="1"/>
</dbReference>
<protein>
    <recommendedName>
        <fullName evidence="10">Xylose transport system permease protein XylH</fullName>
    </recommendedName>
</protein>
<dbReference type="Pfam" id="PF02653">
    <property type="entry name" value="BPD_transp_2"/>
    <property type="match status" value="1"/>
</dbReference>
<comment type="function">
    <text evidence="9">Part of the binding-protein-dependent transport system for D-xylose. Probably responsible for the translocation of the substrate across the membrane.</text>
</comment>